<proteinExistence type="predicted"/>
<dbReference type="EMBL" id="CAJOBS010008822">
    <property type="protein sequence ID" value="CAF4932036.1"/>
    <property type="molecule type" value="Genomic_DNA"/>
</dbReference>
<reference evidence="2" key="1">
    <citation type="submission" date="2021-02" db="EMBL/GenBank/DDBJ databases">
        <authorList>
            <person name="Nowell W R."/>
        </authorList>
    </citation>
    <scope>NUCLEOTIDE SEQUENCE</scope>
</reference>
<feature type="non-terminal residue" evidence="2">
    <location>
        <position position="1"/>
    </location>
</feature>
<organism evidence="2 3">
    <name type="scientific">Rotaria socialis</name>
    <dbReference type="NCBI Taxonomy" id="392032"/>
    <lineage>
        <taxon>Eukaryota</taxon>
        <taxon>Metazoa</taxon>
        <taxon>Spiralia</taxon>
        <taxon>Gnathifera</taxon>
        <taxon>Rotifera</taxon>
        <taxon>Eurotatoria</taxon>
        <taxon>Bdelloidea</taxon>
        <taxon>Philodinida</taxon>
        <taxon>Philodinidae</taxon>
        <taxon>Rotaria</taxon>
    </lineage>
</organism>
<evidence type="ECO:0000313" key="2">
    <source>
        <dbReference type="EMBL" id="CAF4932036.1"/>
    </source>
</evidence>
<dbReference type="GO" id="GO:0003676">
    <property type="term" value="F:nucleic acid binding"/>
    <property type="evidence" value="ECO:0007669"/>
    <property type="project" value="InterPro"/>
</dbReference>
<evidence type="ECO:0000313" key="3">
    <source>
        <dbReference type="Proteomes" id="UP000663838"/>
    </source>
</evidence>
<evidence type="ECO:0000259" key="1">
    <source>
        <dbReference type="Pfam" id="PF03184"/>
    </source>
</evidence>
<comment type="caution">
    <text evidence="2">The sequence shown here is derived from an EMBL/GenBank/DDBJ whole genome shotgun (WGS) entry which is preliminary data.</text>
</comment>
<feature type="domain" description="DDE-1" evidence="1">
    <location>
        <begin position="1"/>
        <end position="49"/>
    </location>
</feature>
<dbReference type="InterPro" id="IPR004875">
    <property type="entry name" value="DDE_SF_endonuclease_dom"/>
</dbReference>
<gene>
    <name evidence="2" type="ORF">TOA249_LOCUS32818</name>
</gene>
<protein>
    <recommendedName>
        <fullName evidence="1">DDE-1 domain-containing protein</fullName>
    </recommendedName>
</protein>
<accession>A0A821WUT8</accession>
<dbReference type="AlphaFoldDB" id="A0A821WUT8"/>
<name>A0A821WUT8_9BILA</name>
<sequence length="240" mass="26940">KAAKPRCFKNLSMKQLPVIWRWNRTTWMTASLFGEWLASINNSMIKQNRQQLVKHVILTCAIANSSDDIVITALDAAHWTKNGWQAVTQSTICNTFRMTGFVNPNTQHETSVTMVNNSDDDVATALQDLDTHLTHITIGGLSLIANEFIEIDSETPVFNEWNDINDNLMVVDADCGGNITTDNNEDDDMPTEAPPKLIEAMYMVRRLHILAATQQPQLHTLISQLDSQLTQLFIDSKGVK</sequence>
<dbReference type="Pfam" id="PF03184">
    <property type="entry name" value="DDE_1"/>
    <property type="match status" value="1"/>
</dbReference>
<dbReference type="Proteomes" id="UP000663838">
    <property type="component" value="Unassembled WGS sequence"/>
</dbReference>